<dbReference type="InterPro" id="IPR029068">
    <property type="entry name" value="Glyas_Bleomycin-R_OHBP_Dase"/>
</dbReference>
<dbReference type="Gene3D" id="3.10.180.10">
    <property type="entry name" value="2,3-Dihydroxybiphenyl 1,2-Dioxygenase, domain 1"/>
    <property type="match status" value="2"/>
</dbReference>
<sequence length="296" mass="32879">MTARVTALGYLRLTATDLDVWEDFGQRVLGLMAIRESADRLLFRADEKRYRLEVVPAPAGAAKGTVLAAGWETRGAAELAELEARLTAAGYEVTRPGPEVAKERGVTDLISFRDPDDCYDHEIFYGLATSSVRFASPIGAEFVAGQEGLGHILQVVSDPERYWTLFTDVLGFVLSDHIDLTPELAATFLHCNPRHHSFAFTPQVPGRPLGVGHFMLEVTDLDVIGRALEHIEEEPHRLLKTFGRHSNDRMTSFYLITPSDVGLEFGTGGIKIDDATWTPTRYDTAHFWGHHAVDHH</sequence>
<evidence type="ECO:0000313" key="2">
    <source>
        <dbReference type="EMBL" id="MTB93554.1"/>
    </source>
</evidence>
<dbReference type="InterPro" id="IPR037523">
    <property type="entry name" value="VOC_core"/>
</dbReference>
<keyword evidence="3" id="KW-1185">Reference proteome</keyword>
<dbReference type="Proteomes" id="UP000433406">
    <property type="component" value="Unassembled WGS sequence"/>
</dbReference>
<organism evidence="2 3">
    <name type="scientific">Nocardioides marmotae</name>
    <dbReference type="NCBI Taxonomy" id="2663857"/>
    <lineage>
        <taxon>Bacteria</taxon>
        <taxon>Bacillati</taxon>
        <taxon>Actinomycetota</taxon>
        <taxon>Actinomycetes</taxon>
        <taxon>Propionibacteriales</taxon>
        <taxon>Nocardioidaceae</taxon>
        <taxon>Nocardioides</taxon>
    </lineage>
</organism>
<name>A0A6I3J3Z8_9ACTN</name>
<dbReference type="Pfam" id="PF22632">
    <property type="entry name" value="BphC_D1"/>
    <property type="match status" value="1"/>
</dbReference>
<dbReference type="RefSeq" id="WP_154612848.1">
    <property type="nucleotide sequence ID" value="NZ_CP053660.1"/>
</dbReference>
<evidence type="ECO:0000313" key="3">
    <source>
        <dbReference type="Proteomes" id="UP000433406"/>
    </source>
</evidence>
<protein>
    <submittedName>
        <fullName evidence="2">Glyoxalase</fullName>
    </submittedName>
</protein>
<dbReference type="InterPro" id="IPR004360">
    <property type="entry name" value="Glyas_Fos-R_dOase_dom"/>
</dbReference>
<gene>
    <name evidence="2" type="ORF">GGQ22_00520</name>
</gene>
<reference evidence="2 3" key="1">
    <citation type="submission" date="2019-10" db="EMBL/GenBank/DDBJ databases">
        <title>Nocardioides novel species isolated from the excrement of Marmot.</title>
        <authorList>
            <person name="Zhang G."/>
        </authorList>
    </citation>
    <scope>NUCLEOTIDE SEQUENCE [LARGE SCALE GENOMIC DNA]</scope>
    <source>
        <strain evidence="3">zg-579</strain>
    </source>
</reference>
<dbReference type="Pfam" id="PF00903">
    <property type="entry name" value="Glyoxalase"/>
    <property type="match status" value="1"/>
</dbReference>
<dbReference type="EMBL" id="WLCI01000002">
    <property type="protein sequence ID" value="MTB93554.1"/>
    <property type="molecule type" value="Genomic_DNA"/>
</dbReference>
<dbReference type="PROSITE" id="PS51819">
    <property type="entry name" value="VOC"/>
    <property type="match status" value="2"/>
</dbReference>
<evidence type="ECO:0000259" key="1">
    <source>
        <dbReference type="PROSITE" id="PS51819"/>
    </source>
</evidence>
<feature type="domain" description="VOC" evidence="1">
    <location>
        <begin position="148"/>
        <end position="268"/>
    </location>
</feature>
<dbReference type="AlphaFoldDB" id="A0A6I3J3Z8"/>
<dbReference type="CDD" id="cd07252">
    <property type="entry name" value="BphC1-RGP6_N_like"/>
    <property type="match status" value="1"/>
</dbReference>
<accession>A0A6I3J3Z8</accession>
<comment type="caution">
    <text evidence="2">The sequence shown here is derived from an EMBL/GenBank/DDBJ whole genome shotgun (WGS) entry which is preliminary data.</text>
</comment>
<proteinExistence type="predicted"/>
<feature type="domain" description="VOC" evidence="1">
    <location>
        <begin position="7"/>
        <end position="126"/>
    </location>
</feature>
<dbReference type="SUPFAM" id="SSF54593">
    <property type="entry name" value="Glyoxalase/Bleomycin resistance protein/Dihydroxybiphenyl dioxygenase"/>
    <property type="match status" value="1"/>
</dbReference>